<feature type="transmembrane region" description="Helical" evidence="2">
    <location>
        <begin position="84"/>
        <end position="105"/>
    </location>
</feature>
<gene>
    <name evidence="4" type="ORF">HPP92_001743</name>
</gene>
<keyword evidence="2" id="KW-1133">Transmembrane helix</keyword>
<comment type="caution">
    <text evidence="4">The sequence shown here is derived from an EMBL/GenBank/DDBJ whole genome shotgun (WGS) entry which is preliminary data.</text>
</comment>
<organism evidence="4 5">
    <name type="scientific">Vanilla planifolia</name>
    <name type="common">Vanilla</name>
    <dbReference type="NCBI Taxonomy" id="51239"/>
    <lineage>
        <taxon>Eukaryota</taxon>
        <taxon>Viridiplantae</taxon>
        <taxon>Streptophyta</taxon>
        <taxon>Embryophyta</taxon>
        <taxon>Tracheophyta</taxon>
        <taxon>Spermatophyta</taxon>
        <taxon>Magnoliopsida</taxon>
        <taxon>Liliopsida</taxon>
        <taxon>Asparagales</taxon>
        <taxon>Orchidaceae</taxon>
        <taxon>Vanilloideae</taxon>
        <taxon>Vanilleae</taxon>
        <taxon>Vanilla</taxon>
    </lineage>
</organism>
<evidence type="ECO:0000256" key="3">
    <source>
        <dbReference type="SAM" id="SignalP"/>
    </source>
</evidence>
<keyword evidence="3" id="KW-0732">Signal</keyword>
<evidence type="ECO:0000313" key="5">
    <source>
        <dbReference type="Proteomes" id="UP000639772"/>
    </source>
</evidence>
<keyword evidence="2" id="KW-0472">Membrane</keyword>
<dbReference type="EMBL" id="JADCNM010000001">
    <property type="protein sequence ID" value="KAG0501671.1"/>
    <property type="molecule type" value="Genomic_DNA"/>
</dbReference>
<keyword evidence="2" id="KW-0812">Transmembrane</keyword>
<evidence type="ECO:0000256" key="1">
    <source>
        <dbReference type="SAM" id="MobiDB-lite"/>
    </source>
</evidence>
<proteinExistence type="predicted"/>
<feature type="region of interest" description="Disordered" evidence="1">
    <location>
        <begin position="47"/>
        <end position="77"/>
    </location>
</feature>
<evidence type="ECO:0000313" key="4">
    <source>
        <dbReference type="EMBL" id="KAG0501671.1"/>
    </source>
</evidence>
<protein>
    <recommendedName>
        <fullName evidence="6">Anther-specific protein BCP1</fullName>
    </recommendedName>
</protein>
<feature type="chain" id="PRO_5033016718" description="Anther-specific protein BCP1" evidence="3">
    <location>
        <begin position="22"/>
        <end position="106"/>
    </location>
</feature>
<evidence type="ECO:0008006" key="6">
    <source>
        <dbReference type="Google" id="ProtNLM"/>
    </source>
</evidence>
<name>A0A835VM42_VANPL</name>
<dbReference type="AlphaFoldDB" id="A0A835VM42"/>
<feature type="signal peptide" evidence="3">
    <location>
        <begin position="1"/>
        <end position="21"/>
    </location>
</feature>
<accession>A0A835VM42</accession>
<reference evidence="4 5" key="1">
    <citation type="journal article" date="2020" name="Nat. Food">
        <title>A phased Vanilla planifolia genome enables genetic improvement of flavour and production.</title>
        <authorList>
            <person name="Hasing T."/>
            <person name="Tang H."/>
            <person name="Brym M."/>
            <person name="Khazi F."/>
            <person name="Huang T."/>
            <person name="Chambers A.H."/>
        </authorList>
    </citation>
    <scope>NUCLEOTIDE SEQUENCE [LARGE SCALE GENOMIC DNA]</scope>
    <source>
        <tissue evidence="4">Leaf</tissue>
    </source>
</reference>
<evidence type="ECO:0000256" key="2">
    <source>
        <dbReference type="SAM" id="Phobius"/>
    </source>
</evidence>
<sequence>MARFVIILALLALAVAAAVEAETPAAAPKPSKSPLLTPYAAVPSSFDGAAEGPSSDAIYDSDAAPIGGPSGSYPPVDESGAERVASITAVSSVATVSVAAAGFFFL</sequence>
<dbReference type="Proteomes" id="UP000639772">
    <property type="component" value="Chromosome 1"/>
</dbReference>